<proteinExistence type="predicted"/>
<evidence type="ECO:0000313" key="7">
    <source>
        <dbReference type="Proteomes" id="UP001153328"/>
    </source>
</evidence>
<dbReference type="PANTHER" id="PTHR42756">
    <property type="entry name" value="TRANSCRIPTIONAL REGULATOR, MARR"/>
    <property type="match status" value="1"/>
</dbReference>
<dbReference type="InterPro" id="IPR036388">
    <property type="entry name" value="WH-like_DNA-bd_sf"/>
</dbReference>
<dbReference type="InterPro" id="IPR011991">
    <property type="entry name" value="ArsR-like_HTH"/>
</dbReference>
<dbReference type="RefSeq" id="WP_205048831.1">
    <property type="nucleotide sequence ID" value="NZ_CAJVAX010000018.1"/>
</dbReference>
<gene>
    <name evidence="6" type="ORF">SBRY_40577</name>
</gene>
<organism evidence="6 7">
    <name type="scientific">Actinacidiphila bryophytorum</name>
    <dbReference type="NCBI Taxonomy" id="1436133"/>
    <lineage>
        <taxon>Bacteria</taxon>
        <taxon>Bacillati</taxon>
        <taxon>Actinomycetota</taxon>
        <taxon>Actinomycetes</taxon>
        <taxon>Kitasatosporales</taxon>
        <taxon>Streptomycetaceae</taxon>
        <taxon>Actinacidiphila</taxon>
    </lineage>
</organism>
<accession>A0A9W4H391</accession>
<evidence type="ECO:0000256" key="2">
    <source>
        <dbReference type="ARBA" id="ARBA00023125"/>
    </source>
</evidence>
<dbReference type="EMBL" id="CAJVAX010000018">
    <property type="protein sequence ID" value="CAG7647080.1"/>
    <property type="molecule type" value="Genomic_DNA"/>
</dbReference>
<dbReference type="PANTHER" id="PTHR42756:SF1">
    <property type="entry name" value="TRANSCRIPTIONAL REPRESSOR OF EMRAB OPERON"/>
    <property type="match status" value="1"/>
</dbReference>
<reference evidence="6" key="1">
    <citation type="submission" date="2021-06" db="EMBL/GenBank/DDBJ databases">
        <authorList>
            <person name="Arsene-Ploetze F."/>
        </authorList>
    </citation>
    <scope>NUCLEOTIDE SEQUENCE</scope>
    <source>
        <strain evidence="6">SBRY1</strain>
    </source>
</reference>
<dbReference type="PRINTS" id="PR00598">
    <property type="entry name" value="HTHMARR"/>
</dbReference>
<keyword evidence="1" id="KW-0805">Transcription regulation</keyword>
<evidence type="ECO:0000313" key="6">
    <source>
        <dbReference type="EMBL" id="CAG7647080.1"/>
    </source>
</evidence>
<dbReference type="GO" id="GO:0003677">
    <property type="term" value="F:DNA binding"/>
    <property type="evidence" value="ECO:0007669"/>
    <property type="project" value="UniProtKB-KW"/>
</dbReference>
<dbReference type="Pfam" id="PF01047">
    <property type="entry name" value="MarR"/>
    <property type="match status" value="1"/>
</dbReference>
<dbReference type="Proteomes" id="UP001153328">
    <property type="component" value="Unassembled WGS sequence"/>
</dbReference>
<keyword evidence="2" id="KW-0238">DNA-binding</keyword>
<dbReference type="Gene3D" id="1.10.10.10">
    <property type="entry name" value="Winged helix-like DNA-binding domain superfamily/Winged helix DNA-binding domain"/>
    <property type="match status" value="1"/>
</dbReference>
<feature type="region of interest" description="Disordered" evidence="4">
    <location>
        <begin position="137"/>
        <end position="156"/>
    </location>
</feature>
<sequence>MRNSQAPIGLQLSQTARVVGRAFDDALDQAGGSLPVWLILLNLTIRETPHQRALAEAVGVTGATLTHHLNAMEKRGLITRQRDPDNRRVHVVELTEDGRQAFTRLREAALEFTARLNAGLSDQEVETLSRLLGRLAANAGGPGQGVPPWEGLAEGK</sequence>
<keyword evidence="3" id="KW-0804">Transcription</keyword>
<feature type="domain" description="HTH marR-type" evidence="5">
    <location>
        <begin position="5"/>
        <end position="137"/>
    </location>
</feature>
<comment type="caution">
    <text evidence="6">The sequence shown here is derived from an EMBL/GenBank/DDBJ whole genome shotgun (WGS) entry which is preliminary data.</text>
</comment>
<dbReference type="SUPFAM" id="SSF46785">
    <property type="entry name" value="Winged helix' DNA-binding domain"/>
    <property type="match status" value="1"/>
</dbReference>
<protein>
    <submittedName>
        <fullName evidence="6">MarR family transcriptional regulator for hemolysin</fullName>
    </submittedName>
</protein>
<dbReference type="InterPro" id="IPR036390">
    <property type="entry name" value="WH_DNA-bd_sf"/>
</dbReference>
<evidence type="ECO:0000256" key="3">
    <source>
        <dbReference type="ARBA" id="ARBA00023163"/>
    </source>
</evidence>
<dbReference type="CDD" id="cd00090">
    <property type="entry name" value="HTH_ARSR"/>
    <property type="match status" value="1"/>
</dbReference>
<evidence type="ECO:0000256" key="4">
    <source>
        <dbReference type="SAM" id="MobiDB-lite"/>
    </source>
</evidence>
<evidence type="ECO:0000259" key="5">
    <source>
        <dbReference type="PROSITE" id="PS50995"/>
    </source>
</evidence>
<dbReference type="InterPro" id="IPR000835">
    <property type="entry name" value="HTH_MarR-typ"/>
</dbReference>
<keyword evidence="7" id="KW-1185">Reference proteome</keyword>
<dbReference type="SMART" id="SM00347">
    <property type="entry name" value="HTH_MARR"/>
    <property type="match status" value="1"/>
</dbReference>
<dbReference type="PROSITE" id="PS50995">
    <property type="entry name" value="HTH_MARR_2"/>
    <property type="match status" value="1"/>
</dbReference>
<evidence type="ECO:0000256" key="1">
    <source>
        <dbReference type="ARBA" id="ARBA00023015"/>
    </source>
</evidence>
<dbReference type="GO" id="GO:0003700">
    <property type="term" value="F:DNA-binding transcription factor activity"/>
    <property type="evidence" value="ECO:0007669"/>
    <property type="project" value="InterPro"/>
</dbReference>
<name>A0A9W4H391_9ACTN</name>
<dbReference type="AlphaFoldDB" id="A0A9W4H391"/>